<dbReference type="Proteomes" id="UP000006346">
    <property type="component" value="Chromosome"/>
</dbReference>
<evidence type="ECO:0000313" key="2">
    <source>
        <dbReference type="EMBL" id="AET69460.1"/>
    </source>
</evidence>
<dbReference type="KEGG" id="dor:Desor_4018"/>
<keyword evidence="1" id="KW-0472">Membrane</keyword>
<proteinExistence type="predicted"/>
<dbReference type="STRING" id="768706.Desor_4018"/>
<keyword evidence="3" id="KW-1185">Reference proteome</keyword>
<dbReference type="RefSeq" id="WP_014186267.1">
    <property type="nucleotide sequence ID" value="NC_016584.1"/>
</dbReference>
<gene>
    <name evidence="2" type="ordered locus">Desor_4018</name>
</gene>
<evidence type="ECO:0000256" key="1">
    <source>
        <dbReference type="SAM" id="Phobius"/>
    </source>
</evidence>
<keyword evidence="1" id="KW-0812">Transmembrane</keyword>
<organism evidence="2 3">
    <name type="scientific">Desulfosporosinus orientis (strain ATCC 19365 / DSM 765 / NCIMB 8382 / VKM B-1628 / Singapore I)</name>
    <name type="common">Desulfotomaculum orientis</name>
    <dbReference type="NCBI Taxonomy" id="768706"/>
    <lineage>
        <taxon>Bacteria</taxon>
        <taxon>Bacillati</taxon>
        <taxon>Bacillota</taxon>
        <taxon>Clostridia</taxon>
        <taxon>Eubacteriales</taxon>
        <taxon>Desulfitobacteriaceae</taxon>
        <taxon>Desulfosporosinus</taxon>
    </lineage>
</organism>
<evidence type="ECO:0000313" key="3">
    <source>
        <dbReference type="Proteomes" id="UP000006346"/>
    </source>
</evidence>
<keyword evidence="1" id="KW-1133">Transmembrane helix</keyword>
<dbReference type="PATRIC" id="fig|768706.3.peg.4065"/>
<dbReference type="HOGENOM" id="CLU_216282_0_0_9"/>
<feature type="transmembrane region" description="Helical" evidence="1">
    <location>
        <begin position="6"/>
        <end position="27"/>
    </location>
</feature>
<name>G7WFU5_DESOD</name>
<accession>G7WFU5</accession>
<dbReference type="EMBL" id="CP003108">
    <property type="protein sequence ID" value="AET69460.1"/>
    <property type="molecule type" value="Genomic_DNA"/>
</dbReference>
<reference evidence="2 3" key="2">
    <citation type="journal article" date="2012" name="J. Bacteriol.">
        <title>Complete genome sequences of Desulfosporosinus orientis DSM765T, Desulfosporosinus youngiae DSM17734T, Desulfosporosinus meridiei DSM13257T, and Desulfosporosinus acidiphilus DSM22704T.</title>
        <authorList>
            <person name="Pester M."/>
            <person name="Brambilla E."/>
            <person name="Alazard D."/>
            <person name="Rattei T."/>
            <person name="Weinmaier T."/>
            <person name="Han J."/>
            <person name="Lucas S."/>
            <person name="Lapidus A."/>
            <person name="Cheng J.F."/>
            <person name="Goodwin L."/>
            <person name="Pitluck S."/>
            <person name="Peters L."/>
            <person name="Ovchinnikova G."/>
            <person name="Teshima H."/>
            <person name="Detter J.C."/>
            <person name="Han C.S."/>
            <person name="Tapia R."/>
            <person name="Land M.L."/>
            <person name="Hauser L."/>
            <person name="Kyrpides N.C."/>
            <person name="Ivanova N.N."/>
            <person name="Pagani I."/>
            <person name="Huntmann M."/>
            <person name="Wei C.L."/>
            <person name="Davenport K.W."/>
            <person name="Daligault H."/>
            <person name="Chain P.S."/>
            <person name="Chen A."/>
            <person name="Mavromatis K."/>
            <person name="Markowitz V."/>
            <person name="Szeto E."/>
            <person name="Mikhailova N."/>
            <person name="Pati A."/>
            <person name="Wagner M."/>
            <person name="Woyke T."/>
            <person name="Ollivier B."/>
            <person name="Klenk H.P."/>
            <person name="Spring S."/>
            <person name="Loy A."/>
        </authorList>
    </citation>
    <scope>NUCLEOTIDE SEQUENCE [LARGE SCALE GENOMIC DNA]</scope>
    <source>
        <strain evidence="3">ATCC 19365 / DSM 765 / NCIMB 8382 / VKM B-1628</strain>
    </source>
</reference>
<sequence length="41" mass="4589">MEGLDFLLTAICFSVLGYGLCYMTLSVNHKTKSQNMKTENS</sequence>
<reference evidence="3" key="1">
    <citation type="submission" date="2011-11" db="EMBL/GenBank/DDBJ databases">
        <title>Complete sequence of Desulfosporosinus orientis DSM 765.</title>
        <authorList>
            <person name="Lucas S."/>
            <person name="Han J."/>
            <person name="Lapidus A."/>
            <person name="Cheng J.-F."/>
            <person name="Goodwin L."/>
            <person name="Pitluck S."/>
            <person name="Peters L."/>
            <person name="Ovchinnikova G."/>
            <person name="Teshima H."/>
            <person name="Detter J.C."/>
            <person name="Han C."/>
            <person name="Tapia R."/>
            <person name="Land M."/>
            <person name="Hauser L."/>
            <person name="Kyrpides N."/>
            <person name="Ivanova N."/>
            <person name="Pagani I."/>
            <person name="Pester M."/>
            <person name="Spring S."/>
            <person name="Ollivier B."/>
            <person name="Rattei T."/>
            <person name="Klenk H.-P."/>
            <person name="Wagner M."/>
            <person name="Loy A."/>
            <person name="Woyke T."/>
        </authorList>
    </citation>
    <scope>NUCLEOTIDE SEQUENCE [LARGE SCALE GENOMIC DNA]</scope>
    <source>
        <strain evidence="3">ATCC 19365 / DSM 765 / NCIMB 8382 / VKM B-1628</strain>
    </source>
</reference>
<dbReference type="AlphaFoldDB" id="G7WFU5"/>
<protein>
    <submittedName>
        <fullName evidence="2">Uncharacterized protein</fullName>
    </submittedName>
</protein>